<dbReference type="GO" id="GO:0003677">
    <property type="term" value="F:DNA binding"/>
    <property type="evidence" value="ECO:0007669"/>
    <property type="project" value="UniProtKB-KW"/>
</dbReference>
<dbReference type="GO" id="GO:0006260">
    <property type="term" value="P:DNA replication"/>
    <property type="evidence" value="ECO:0007669"/>
    <property type="project" value="UniProtKB-KW"/>
</dbReference>
<keyword evidence="7" id="KW-1185">Reference proteome</keyword>
<evidence type="ECO:0000256" key="2">
    <source>
        <dbReference type="ARBA" id="ARBA00023016"/>
    </source>
</evidence>
<dbReference type="SUPFAM" id="SSF49493">
    <property type="entry name" value="HSP40/DnaJ peptide-binding domain"/>
    <property type="match status" value="2"/>
</dbReference>
<dbReference type="GO" id="GO:0051082">
    <property type="term" value="F:unfolded protein binding"/>
    <property type="evidence" value="ECO:0007669"/>
    <property type="project" value="InterPro"/>
</dbReference>
<feature type="domain" description="J" evidence="5">
    <location>
        <begin position="7"/>
        <end position="71"/>
    </location>
</feature>
<sequence>MAVSYKDYYEILGVSRAASQEEIRKAFRKLAKEYHPDVNRDAGSGEKYREINEAYEVLKDPEKRKKYDTLGPDWSQGQDFTPPPGWGGGVHMDFGGDAGGFSDFFRTIFGGFSGGGRSASMEDMFFSGGSGRGRDQEMVLQLSLEDLLEGGTKTVSFERAEPGPDGRLRKARKTVNVNLPAGVTDGSRIRLKGQGSGGGDLFLVLRIAPHPRFSVEGHDISTTLKVSPWEAALGASLPVDTPSGTVTMKLPGGTQAGKKLRLKGKGLARRKGALPGDLLVRVEIVIPEKLTDRERELLEALSRESSFNPRG</sequence>
<reference evidence="6 7" key="1">
    <citation type="submission" date="2019-03" db="EMBL/GenBank/DDBJ databases">
        <title>Genomic Encyclopedia of Type Strains, Phase IV (KMG-IV): sequencing the most valuable type-strain genomes for metagenomic binning, comparative biology and taxonomic classification.</title>
        <authorList>
            <person name="Goeker M."/>
        </authorList>
    </citation>
    <scope>NUCLEOTIDE SEQUENCE [LARGE SCALE GENOMIC DNA]</scope>
    <source>
        <strain evidence="6 7">DSM 25964</strain>
    </source>
</reference>
<dbReference type="AlphaFoldDB" id="A0A4V6QD70"/>
<dbReference type="EMBL" id="SORI01000028">
    <property type="protein sequence ID" value="TDY54249.1"/>
    <property type="molecule type" value="Genomic_DNA"/>
</dbReference>
<dbReference type="FunFam" id="2.60.260.20:FF:000013">
    <property type="entry name" value="DnaJ subfamily B member 11"/>
    <property type="match status" value="1"/>
</dbReference>
<dbReference type="InterPro" id="IPR008971">
    <property type="entry name" value="HSP40/DnaJ_pept-bd"/>
</dbReference>
<proteinExistence type="inferred from homology"/>
<gene>
    <name evidence="6" type="ORF">C8D99_12820</name>
</gene>
<dbReference type="GO" id="GO:0042026">
    <property type="term" value="P:protein refolding"/>
    <property type="evidence" value="ECO:0007669"/>
    <property type="project" value="TreeGrafter"/>
</dbReference>
<evidence type="ECO:0000313" key="6">
    <source>
        <dbReference type="EMBL" id="TDY54249.1"/>
    </source>
</evidence>
<dbReference type="SUPFAM" id="SSF46565">
    <property type="entry name" value="Chaperone J-domain"/>
    <property type="match status" value="1"/>
</dbReference>
<protein>
    <submittedName>
        <fullName evidence="6">Curved DNA-binding protein</fullName>
    </submittedName>
</protein>
<dbReference type="Gene3D" id="2.60.260.20">
    <property type="entry name" value="Urease metallochaperone UreE, N-terminal domain"/>
    <property type="match status" value="2"/>
</dbReference>
<dbReference type="InterPro" id="IPR001623">
    <property type="entry name" value="DnaJ_domain"/>
</dbReference>
<dbReference type="PANTHER" id="PTHR43096">
    <property type="entry name" value="DNAJ HOMOLOG 1, MITOCHONDRIAL-RELATED"/>
    <property type="match status" value="1"/>
</dbReference>
<evidence type="ECO:0000313" key="7">
    <source>
        <dbReference type="Proteomes" id="UP000295066"/>
    </source>
</evidence>
<organism evidence="6 7">
    <name type="scientific">Aminivibrio pyruvatiphilus</name>
    <dbReference type="NCBI Taxonomy" id="1005740"/>
    <lineage>
        <taxon>Bacteria</taxon>
        <taxon>Thermotogati</taxon>
        <taxon>Synergistota</taxon>
        <taxon>Synergistia</taxon>
        <taxon>Synergistales</taxon>
        <taxon>Aminobacteriaceae</taxon>
        <taxon>Aminivibrio</taxon>
    </lineage>
</organism>
<dbReference type="PROSITE" id="PS00636">
    <property type="entry name" value="DNAJ_1"/>
    <property type="match status" value="1"/>
</dbReference>
<accession>A0A4V6QD70</accession>
<keyword evidence="2" id="KW-0346">Stress response</keyword>
<dbReference type="GO" id="GO:0005737">
    <property type="term" value="C:cytoplasm"/>
    <property type="evidence" value="ECO:0007669"/>
    <property type="project" value="TreeGrafter"/>
</dbReference>
<dbReference type="PRINTS" id="PR00625">
    <property type="entry name" value="JDOMAIN"/>
</dbReference>
<evidence type="ECO:0000256" key="1">
    <source>
        <dbReference type="ARBA" id="ARBA00022705"/>
    </source>
</evidence>
<keyword evidence="6" id="KW-0238">DNA-binding</keyword>
<comment type="caution">
    <text evidence="6">The sequence shown here is derived from an EMBL/GenBank/DDBJ whole genome shotgun (WGS) entry which is preliminary data.</text>
</comment>
<dbReference type="Pfam" id="PF00226">
    <property type="entry name" value="DnaJ"/>
    <property type="match status" value="1"/>
</dbReference>
<dbReference type="Pfam" id="PF01556">
    <property type="entry name" value="DnaJ_C"/>
    <property type="match status" value="1"/>
</dbReference>
<comment type="similarity">
    <text evidence="4">Belongs to the DnaJ family.</text>
</comment>
<dbReference type="CDD" id="cd10747">
    <property type="entry name" value="DnaJ_C"/>
    <property type="match status" value="1"/>
</dbReference>
<dbReference type="InterPro" id="IPR002939">
    <property type="entry name" value="DnaJ_C"/>
</dbReference>
<dbReference type="OrthoDB" id="9779889at2"/>
<keyword evidence="3" id="KW-0143">Chaperone</keyword>
<dbReference type="Proteomes" id="UP000295066">
    <property type="component" value="Unassembled WGS sequence"/>
</dbReference>
<evidence type="ECO:0000256" key="3">
    <source>
        <dbReference type="ARBA" id="ARBA00023186"/>
    </source>
</evidence>
<keyword evidence="1" id="KW-0235">DNA replication</keyword>
<name>A0A4V6QD70_9BACT</name>
<dbReference type="SMART" id="SM00271">
    <property type="entry name" value="DnaJ"/>
    <property type="match status" value="1"/>
</dbReference>
<dbReference type="Gene3D" id="1.10.287.110">
    <property type="entry name" value="DnaJ domain"/>
    <property type="match status" value="1"/>
</dbReference>
<dbReference type="InterPro" id="IPR036869">
    <property type="entry name" value="J_dom_sf"/>
</dbReference>
<evidence type="ECO:0000259" key="5">
    <source>
        <dbReference type="PROSITE" id="PS50076"/>
    </source>
</evidence>
<evidence type="ECO:0000256" key="4">
    <source>
        <dbReference type="ARBA" id="ARBA00061004"/>
    </source>
</evidence>
<dbReference type="PANTHER" id="PTHR43096:SF52">
    <property type="entry name" value="DNAJ HOMOLOG 1, MITOCHONDRIAL-RELATED"/>
    <property type="match status" value="1"/>
</dbReference>
<dbReference type="PROSITE" id="PS50076">
    <property type="entry name" value="DNAJ_2"/>
    <property type="match status" value="1"/>
</dbReference>
<dbReference type="CDD" id="cd06257">
    <property type="entry name" value="DnaJ"/>
    <property type="match status" value="1"/>
</dbReference>
<dbReference type="InterPro" id="IPR018253">
    <property type="entry name" value="DnaJ_domain_CS"/>
</dbReference>